<keyword evidence="1" id="KW-0175">Coiled coil</keyword>
<dbReference type="GO" id="GO:0006351">
    <property type="term" value="P:DNA-templated transcription"/>
    <property type="evidence" value="ECO:0007669"/>
    <property type="project" value="InterPro"/>
</dbReference>
<evidence type="ECO:0000256" key="1">
    <source>
        <dbReference type="SAM" id="Coils"/>
    </source>
</evidence>
<keyword evidence="4" id="KW-1185">Reference proteome</keyword>
<proteinExistence type="predicted"/>
<dbReference type="InterPro" id="IPR025422">
    <property type="entry name" value="TGA_domain"/>
</dbReference>
<dbReference type="GO" id="GO:0043565">
    <property type="term" value="F:sequence-specific DNA binding"/>
    <property type="evidence" value="ECO:0007669"/>
    <property type="project" value="InterPro"/>
</dbReference>
<reference evidence="3 4" key="1">
    <citation type="journal article" date="2021" name="Commun. Biol.">
        <title>The genome of Shorea leprosula (Dipterocarpaceae) highlights the ecological relevance of drought in aseasonal tropical rainforests.</title>
        <authorList>
            <person name="Ng K.K.S."/>
            <person name="Kobayashi M.J."/>
            <person name="Fawcett J.A."/>
            <person name="Hatakeyama M."/>
            <person name="Paape T."/>
            <person name="Ng C.H."/>
            <person name="Ang C.C."/>
            <person name="Tnah L.H."/>
            <person name="Lee C.T."/>
            <person name="Nishiyama T."/>
            <person name="Sese J."/>
            <person name="O'Brien M.J."/>
            <person name="Copetti D."/>
            <person name="Mohd Noor M.I."/>
            <person name="Ong R.C."/>
            <person name="Putra M."/>
            <person name="Sireger I.Z."/>
            <person name="Indrioko S."/>
            <person name="Kosugi Y."/>
            <person name="Izuno A."/>
            <person name="Isagi Y."/>
            <person name="Lee S.L."/>
            <person name="Shimizu K.K."/>
        </authorList>
    </citation>
    <scope>NUCLEOTIDE SEQUENCE [LARGE SCALE GENOMIC DNA]</scope>
    <source>
        <strain evidence="3">214</strain>
    </source>
</reference>
<dbReference type="Proteomes" id="UP001054252">
    <property type="component" value="Unassembled WGS sequence"/>
</dbReference>
<feature type="domain" description="DOG1" evidence="2">
    <location>
        <begin position="6"/>
        <end position="237"/>
    </location>
</feature>
<comment type="caution">
    <text evidence="3">The sequence shown here is derived from an EMBL/GenBank/DDBJ whole genome shotgun (WGS) entry which is preliminary data.</text>
</comment>
<feature type="coiled-coil region" evidence="1">
    <location>
        <begin position="122"/>
        <end position="151"/>
    </location>
</feature>
<accession>A0AAV5HYJ2</accession>
<dbReference type="Pfam" id="PF14144">
    <property type="entry name" value="DOG1"/>
    <property type="match status" value="1"/>
</dbReference>
<gene>
    <name evidence="3" type="ORF">SLEP1_g6103</name>
</gene>
<dbReference type="PANTHER" id="PTHR46354:SF2">
    <property type="entry name" value="PROTEIN DOG1-LIKE 4"/>
    <property type="match status" value="1"/>
</dbReference>
<dbReference type="EMBL" id="BPVZ01000006">
    <property type="protein sequence ID" value="GKU92366.1"/>
    <property type="molecule type" value="Genomic_DNA"/>
</dbReference>
<dbReference type="PROSITE" id="PS51806">
    <property type="entry name" value="DOG1"/>
    <property type="match status" value="1"/>
</dbReference>
<evidence type="ECO:0000313" key="3">
    <source>
        <dbReference type="EMBL" id="GKU92366.1"/>
    </source>
</evidence>
<protein>
    <recommendedName>
        <fullName evidence="2">DOG1 domain-containing protein</fullName>
    </recommendedName>
</protein>
<organism evidence="3 4">
    <name type="scientific">Rubroshorea leprosula</name>
    <dbReference type="NCBI Taxonomy" id="152421"/>
    <lineage>
        <taxon>Eukaryota</taxon>
        <taxon>Viridiplantae</taxon>
        <taxon>Streptophyta</taxon>
        <taxon>Embryophyta</taxon>
        <taxon>Tracheophyta</taxon>
        <taxon>Spermatophyta</taxon>
        <taxon>Magnoliopsida</taxon>
        <taxon>eudicotyledons</taxon>
        <taxon>Gunneridae</taxon>
        <taxon>Pentapetalae</taxon>
        <taxon>rosids</taxon>
        <taxon>malvids</taxon>
        <taxon>Malvales</taxon>
        <taxon>Dipterocarpaceae</taxon>
        <taxon>Rubroshorea</taxon>
    </lineage>
</organism>
<sequence length="245" mass="28172">MKTPVEDKFSQFYESWIFRLDDYSNQLFTLSKQSVCSEEEQRALVSKLTSHHKEYYTVKWASAHEDVLAFFSPVWLTNPEKVFSWVTGWKPSGMFRLLDTMKETGVLGGSLRRLTAEQGMKVKELRMKIRLEEEKVEREMERQQVAMADRKIVELFKLGRRLREGECVGQVDGLAEVAVKSIMGGLEGVMKAADCVRLKTLKGILDVLSPQQSVDFLAGTCMLQIQLRQCGKRKVDNRKNQLLLE</sequence>
<dbReference type="InterPro" id="IPR051886">
    <property type="entry name" value="Seed_Dev/Stress_Resp_Reg"/>
</dbReference>
<name>A0AAV5HYJ2_9ROSI</name>
<evidence type="ECO:0000313" key="4">
    <source>
        <dbReference type="Proteomes" id="UP001054252"/>
    </source>
</evidence>
<dbReference type="AlphaFoldDB" id="A0AAV5HYJ2"/>
<dbReference type="PANTHER" id="PTHR46354">
    <property type="entry name" value="DOG1 DOMAIN-CONTAINING PROTEIN"/>
    <property type="match status" value="1"/>
</dbReference>
<evidence type="ECO:0000259" key="2">
    <source>
        <dbReference type="PROSITE" id="PS51806"/>
    </source>
</evidence>